<dbReference type="PRINTS" id="PR00164">
    <property type="entry name" value="ABC2TRNSPORT"/>
</dbReference>
<evidence type="ECO:0000256" key="6">
    <source>
        <dbReference type="ARBA" id="ARBA00022989"/>
    </source>
</evidence>
<gene>
    <name evidence="10" type="primary">ybhS_13</name>
    <name evidence="10" type="ORF">SDC9_84195</name>
</gene>
<feature type="transmembrane region" description="Helical" evidence="8">
    <location>
        <begin position="345"/>
        <end position="363"/>
    </location>
</feature>
<organism evidence="10">
    <name type="scientific">bioreactor metagenome</name>
    <dbReference type="NCBI Taxonomy" id="1076179"/>
    <lineage>
        <taxon>unclassified sequences</taxon>
        <taxon>metagenomes</taxon>
        <taxon>ecological metagenomes</taxon>
    </lineage>
</organism>
<comment type="caution">
    <text evidence="10">The sequence shown here is derived from an EMBL/GenBank/DDBJ whole genome shotgun (WGS) entry which is preliminary data.</text>
</comment>
<feature type="transmembrane region" description="Helical" evidence="8">
    <location>
        <begin position="171"/>
        <end position="196"/>
    </location>
</feature>
<name>A0A644ZA77_9ZZZZ</name>
<comment type="subcellular location">
    <subcellularLocation>
        <location evidence="1">Cell membrane</location>
        <topology evidence="1">Multi-pass membrane protein</topology>
    </subcellularLocation>
</comment>
<evidence type="ECO:0000256" key="1">
    <source>
        <dbReference type="ARBA" id="ARBA00004651"/>
    </source>
</evidence>
<accession>A0A644ZA77</accession>
<feature type="transmembrane region" description="Helical" evidence="8">
    <location>
        <begin position="21"/>
        <end position="40"/>
    </location>
</feature>
<dbReference type="Gene3D" id="3.40.1710.10">
    <property type="entry name" value="abc type-2 transporter like domain"/>
    <property type="match status" value="1"/>
</dbReference>
<dbReference type="InterPro" id="IPR047817">
    <property type="entry name" value="ABC2_TM_bact-type"/>
</dbReference>
<keyword evidence="6 8" id="KW-1133">Transmembrane helix</keyword>
<evidence type="ECO:0000256" key="5">
    <source>
        <dbReference type="ARBA" id="ARBA00022692"/>
    </source>
</evidence>
<evidence type="ECO:0000256" key="4">
    <source>
        <dbReference type="ARBA" id="ARBA00022475"/>
    </source>
</evidence>
<evidence type="ECO:0000256" key="2">
    <source>
        <dbReference type="ARBA" id="ARBA00007783"/>
    </source>
</evidence>
<dbReference type="InterPro" id="IPR000412">
    <property type="entry name" value="ABC_2_transport"/>
</dbReference>
<feature type="transmembrane region" description="Helical" evidence="8">
    <location>
        <begin position="250"/>
        <end position="272"/>
    </location>
</feature>
<keyword evidence="5 8" id="KW-0812">Transmembrane</keyword>
<keyword evidence="7 8" id="KW-0472">Membrane</keyword>
<evidence type="ECO:0000256" key="7">
    <source>
        <dbReference type="ARBA" id="ARBA00023136"/>
    </source>
</evidence>
<feature type="transmembrane region" description="Helical" evidence="8">
    <location>
        <begin position="223"/>
        <end position="244"/>
    </location>
</feature>
<dbReference type="EMBL" id="VSSQ01007996">
    <property type="protein sequence ID" value="MPM37577.1"/>
    <property type="molecule type" value="Genomic_DNA"/>
</dbReference>
<sequence>MKQFFSFVNKEFYHIFRDGRTMLILLGMPVVQILLFGFAINMEVQNIRTVVFDPAQDVATREIAERMAVNPYFNMRGYVYSPDEVNSLLKQGKIDVAVIFEPNFNENLVHSKRAQIQIITDASNPNTGTISANYVTAIIGEYQKKMLQPGNIPCQVDVDSKLLYNPEMKSAYTFVPGIMGLVLMIICAIMTSISIVREKEHGTMEVLLASPLKSGTILISKTVPYLALSFINLITILLLSYFVLNVPIRGNLALLVSISILFIFLALSLGLFISTLVQTQVTAVLISGIGLMMPTLILSGMIFPIDNMPMPLQWVSSMVPARWYISAVKKVMIEGLGFMYVAKEVGVLAGMALLLIGASVVKIKVRL</sequence>
<dbReference type="InterPro" id="IPR013525">
    <property type="entry name" value="ABC2_TM"/>
</dbReference>
<dbReference type="PANTHER" id="PTHR30294:SF29">
    <property type="entry name" value="MULTIDRUG ABC TRANSPORTER PERMEASE YBHS-RELATED"/>
    <property type="match status" value="1"/>
</dbReference>
<comment type="similarity">
    <text evidence="2">Belongs to the ABC-2 integral membrane protein family.</text>
</comment>
<feature type="transmembrane region" description="Helical" evidence="8">
    <location>
        <begin position="284"/>
        <end position="305"/>
    </location>
</feature>
<dbReference type="AlphaFoldDB" id="A0A644ZA77"/>
<dbReference type="Pfam" id="PF12698">
    <property type="entry name" value="ABC2_membrane_3"/>
    <property type="match status" value="1"/>
</dbReference>
<dbReference type="GO" id="GO:0043190">
    <property type="term" value="C:ATP-binding cassette (ABC) transporter complex"/>
    <property type="evidence" value="ECO:0007669"/>
    <property type="project" value="InterPro"/>
</dbReference>
<evidence type="ECO:0000259" key="9">
    <source>
        <dbReference type="PROSITE" id="PS51012"/>
    </source>
</evidence>
<keyword evidence="3" id="KW-0813">Transport</keyword>
<keyword evidence="4" id="KW-1003">Cell membrane</keyword>
<protein>
    <submittedName>
        <fullName evidence="10">Putative multidrug ABC transporter permease YbhS</fullName>
    </submittedName>
</protein>
<proteinExistence type="inferred from homology"/>
<dbReference type="InterPro" id="IPR051449">
    <property type="entry name" value="ABC-2_transporter_component"/>
</dbReference>
<feature type="domain" description="ABC transmembrane type-2" evidence="9">
    <location>
        <begin position="140"/>
        <end position="366"/>
    </location>
</feature>
<dbReference type="PANTHER" id="PTHR30294">
    <property type="entry name" value="MEMBRANE COMPONENT OF ABC TRANSPORTER YHHJ-RELATED"/>
    <property type="match status" value="1"/>
</dbReference>
<reference evidence="10" key="1">
    <citation type="submission" date="2019-08" db="EMBL/GenBank/DDBJ databases">
        <authorList>
            <person name="Kucharzyk K."/>
            <person name="Murdoch R.W."/>
            <person name="Higgins S."/>
            <person name="Loffler F."/>
        </authorList>
    </citation>
    <scope>NUCLEOTIDE SEQUENCE</scope>
</reference>
<evidence type="ECO:0000256" key="8">
    <source>
        <dbReference type="SAM" id="Phobius"/>
    </source>
</evidence>
<dbReference type="PROSITE" id="PS51012">
    <property type="entry name" value="ABC_TM2"/>
    <property type="match status" value="1"/>
</dbReference>
<evidence type="ECO:0000313" key="10">
    <source>
        <dbReference type="EMBL" id="MPM37577.1"/>
    </source>
</evidence>
<evidence type="ECO:0000256" key="3">
    <source>
        <dbReference type="ARBA" id="ARBA00022448"/>
    </source>
</evidence>
<dbReference type="GO" id="GO:0140359">
    <property type="term" value="F:ABC-type transporter activity"/>
    <property type="evidence" value="ECO:0007669"/>
    <property type="project" value="InterPro"/>
</dbReference>